<dbReference type="NCBIfam" id="TIGR01488">
    <property type="entry name" value="HAD-SF-IB"/>
    <property type="match status" value="1"/>
</dbReference>
<evidence type="ECO:0000256" key="13">
    <source>
        <dbReference type="ARBA" id="ARBA00048523"/>
    </source>
</evidence>
<dbReference type="InterPro" id="IPR004469">
    <property type="entry name" value="PSP"/>
</dbReference>
<comment type="catalytic activity">
    <reaction evidence="12">
        <text>O-phospho-L-serine + H2O = L-serine + phosphate</text>
        <dbReference type="Rhea" id="RHEA:21208"/>
        <dbReference type="ChEBI" id="CHEBI:15377"/>
        <dbReference type="ChEBI" id="CHEBI:33384"/>
        <dbReference type="ChEBI" id="CHEBI:43474"/>
        <dbReference type="ChEBI" id="CHEBI:57524"/>
        <dbReference type="EC" id="3.1.3.3"/>
    </reaction>
</comment>
<evidence type="ECO:0000256" key="6">
    <source>
        <dbReference type="ARBA" id="ARBA00022605"/>
    </source>
</evidence>
<dbReference type="SFLD" id="SFLDG01136">
    <property type="entry name" value="C1.6:_Phosphoserine_Phosphatas"/>
    <property type="match status" value="1"/>
</dbReference>
<dbReference type="GO" id="GO:0006564">
    <property type="term" value="P:L-serine biosynthetic process"/>
    <property type="evidence" value="ECO:0007669"/>
    <property type="project" value="UniProtKB-KW"/>
</dbReference>
<dbReference type="GO" id="GO:0036424">
    <property type="term" value="F:L-phosphoserine phosphatase activity"/>
    <property type="evidence" value="ECO:0007669"/>
    <property type="project" value="InterPro"/>
</dbReference>
<evidence type="ECO:0000256" key="3">
    <source>
        <dbReference type="ARBA" id="ARBA00009184"/>
    </source>
</evidence>
<dbReference type="InterPro" id="IPR050582">
    <property type="entry name" value="HAD-like_SerB"/>
</dbReference>
<accession>A0A432WU55</accession>
<comment type="catalytic activity">
    <reaction evidence="13">
        <text>O-phospho-D-serine + H2O = D-serine + phosphate</text>
        <dbReference type="Rhea" id="RHEA:24873"/>
        <dbReference type="ChEBI" id="CHEBI:15377"/>
        <dbReference type="ChEBI" id="CHEBI:35247"/>
        <dbReference type="ChEBI" id="CHEBI:43474"/>
        <dbReference type="ChEBI" id="CHEBI:58680"/>
        <dbReference type="EC" id="3.1.3.3"/>
    </reaction>
</comment>
<dbReference type="EC" id="3.1.3.3" evidence="4"/>
<evidence type="ECO:0000256" key="4">
    <source>
        <dbReference type="ARBA" id="ARBA00012640"/>
    </source>
</evidence>
<dbReference type="PANTHER" id="PTHR43344">
    <property type="entry name" value="PHOSPHOSERINE PHOSPHATASE"/>
    <property type="match status" value="1"/>
</dbReference>
<evidence type="ECO:0000256" key="2">
    <source>
        <dbReference type="ARBA" id="ARBA00005135"/>
    </source>
</evidence>
<proteinExistence type="inferred from homology"/>
<keyword evidence="10" id="KW-0718">Serine biosynthesis</keyword>
<dbReference type="Proteomes" id="UP000286934">
    <property type="component" value="Unassembled WGS sequence"/>
</dbReference>
<comment type="similarity">
    <text evidence="3">Belongs to the HAD-like hydrolase superfamily. SerB family.</text>
</comment>
<keyword evidence="6" id="KW-0028">Amino-acid biosynthesis</keyword>
<dbReference type="NCBIfam" id="TIGR00338">
    <property type="entry name" value="serB"/>
    <property type="match status" value="1"/>
</dbReference>
<evidence type="ECO:0000256" key="11">
    <source>
        <dbReference type="ARBA" id="ARBA00031693"/>
    </source>
</evidence>
<feature type="active site" description="Proton donor" evidence="14">
    <location>
        <position position="18"/>
    </location>
</feature>
<dbReference type="PANTHER" id="PTHR43344:SF2">
    <property type="entry name" value="PHOSPHOSERINE PHOSPHATASE"/>
    <property type="match status" value="1"/>
</dbReference>
<dbReference type="GO" id="GO:0000287">
    <property type="term" value="F:magnesium ion binding"/>
    <property type="evidence" value="ECO:0007669"/>
    <property type="project" value="TreeGrafter"/>
</dbReference>
<evidence type="ECO:0000313" key="16">
    <source>
        <dbReference type="Proteomes" id="UP000286934"/>
    </source>
</evidence>
<comment type="caution">
    <text evidence="15">The sequence shown here is derived from an EMBL/GenBank/DDBJ whole genome shotgun (WGS) entry which is preliminary data.</text>
</comment>
<evidence type="ECO:0000256" key="5">
    <source>
        <dbReference type="ARBA" id="ARBA00015196"/>
    </source>
</evidence>
<dbReference type="AlphaFoldDB" id="A0A432WU55"/>
<dbReference type="InterPro" id="IPR036412">
    <property type="entry name" value="HAD-like_sf"/>
</dbReference>
<evidence type="ECO:0000256" key="7">
    <source>
        <dbReference type="ARBA" id="ARBA00022723"/>
    </source>
</evidence>
<evidence type="ECO:0000256" key="9">
    <source>
        <dbReference type="ARBA" id="ARBA00022842"/>
    </source>
</evidence>
<name>A0A432WU55_9GAMM</name>
<feature type="active site" description="Nucleophile" evidence="14">
    <location>
        <position position="16"/>
    </location>
</feature>
<dbReference type="EMBL" id="PIPP01000002">
    <property type="protein sequence ID" value="RUO37277.1"/>
    <property type="molecule type" value="Genomic_DNA"/>
</dbReference>
<gene>
    <name evidence="15" type="primary">serB</name>
    <name evidence="15" type="ORF">CWE13_04755</name>
</gene>
<keyword evidence="9" id="KW-0460">Magnesium</keyword>
<dbReference type="UniPathway" id="UPA00135">
    <property type="reaction ID" value="UER00198"/>
</dbReference>
<dbReference type="Pfam" id="PF12710">
    <property type="entry name" value="HAD"/>
    <property type="match status" value="1"/>
</dbReference>
<keyword evidence="7" id="KW-0479">Metal-binding</keyword>
<protein>
    <recommendedName>
        <fullName evidence="5">Phosphoserine phosphatase</fullName>
        <ecNumber evidence="4">3.1.3.3</ecNumber>
    </recommendedName>
    <alternativeName>
        <fullName evidence="11">O-phosphoserine phosphohydrolase</fullName>
    </alternativeName>
</protein>
<dbReference type="RefSeq" id="WP_126806383.1">
    <property type="nucleotide sequence ID" value="NZ_PIPP01000002.1"/>
</dbReference>
<comment type="pathway">
    <text evidence="2">Amino-acid biosynthesis; L-serine biosynthesis; L-serine from 3-phospho-D-glycerate: step 3/3.</text>
</comment>
<organism evidence="15 16">
    <name type="scientific">Aliidiomarina shirensis</name>
    <dbReference type="NCBI Taxonomy" id="1048642"/>
    <lineage>
        <taxon>Bacteria</taxon>
        <taxon>Pseudomonadati</taxon>
        <taxon>Pseudomonadota</taxon>
        <taxon>Gammaproteobacteria</taxon>
        <taxon>Alteromonadales</taxon>
        <taxon>Idiomarinaceae</taxon>
        <taxon>Aliidiomarina</taxon>
    </lineage>
</organism>
<dbReference type="SFLD" id="SFLDS00003">
    <property type="entry name" value="Haloacid_Dehalogenase"/>
    <property type="match status" value="1"/>
</dbReference>
<dbReference type="SFLD" id="SFLDF00029">
    <property type="entry name" value="phosphoserine_phosphatase"/>
    <property type="match status" value="1"/>
</dbReference>
<reference evidence="16" key="1">
    <citation type="journal article" date="2018" name="Front. Microbiol.">
        <title>Genome-Based Analysis Reveals the Taxonomy and Diversity of the Family Idiomarinaceae.</title>
        <authorList>
            <person name="Liu Y."/>
            <person name="Lai Q."/>
            <person name="Shao Z."/>
        </authorList>
    </citation>
    <scope>NUCLEOTIDE SEQUENCE [LARGE SCALE GENOMIC DNA]</scope>
    <source>
        <strain evidence="16">AIS</strain>
    </source>
</reference>
<dbReference type="SFLD" id="SFLDG01137">
    <property type="entry name" value="C1.6.1:_Phosphoserine_Phosphat"/>
    <property type="match status" value="1"/>
</dbReference>
<evidence type="ECO:0000256" key="14">
    <source>
        <dbReference type="PIRSR" id="PIRSR604469-1"/>
    </source>
</evidence>
<dbReference type="SUPFAM" id="SSF56784">
    <property type="entry name" value="HAD-like"/>
    <property type="match status" value="1"/>
</dbReference>
<dbReference type="Gene3D" id="3.40.50.1000">
    <property type="entry name" value="HAD superfamily/HAD-like"/>
    <property type="match status" value="1"/>
</dbReference>
<dbReference type="GO" id="GO:0005737">
    <property type="term" value="C:cytoplasm"/>
    <property type="evidence" value="ECO:0007669"/>
    <property type="project" value="TreeGrafter"/>
</dbReference>
<sequence>MSTLPDMLKPGLALFDMDSTLIQLESIDAIAAAGGNGPAVAKITERAMRGELDFKEALHERVKMLAGVSEDTIFDLADNLPYTEGADELMRFLRKHRWRIAIVSGGFTWFADMAAMRWGADYVACNVLEVVNGKLSGRLLGPVVDAQAKADALEALMRQYGIPREQVIAIGDGANDIPMLEAAGFGVAFNAKPALAKVADLQIEGSLAKLIEVLA</sequence>
<comment type="cofactor">
    <cofactor evidence="1">
        <name>Mg(2+)</name>
        <dbReference type="ChEBI" id="CHEBI:18420"/>
    </cofactor>
</comment>
<evidence type="ECO:0000313" key="15">
    <source>
        <dbReference type="EMBL" id="RUO37277.1"/>
    </source>
</evidence>
<evidence type="ECO:0000256" key="8">
    <source>
        <dbReference type="ARBA" id="ARBA00022801"/>
    </source>
</evidence>
<dbReference type="CDD" id="cd07500">
    <property type="entry name" value="HAD_PSP"/>
    <property type="match status" value="1"/>
</dbReference>
<dbReference type="InterPro" id="IPR023214">
    <property type="entry name" value="HAD_sf"/>
</dbReference>
<evidence type="ECO:0000256" key="10">
    <source>
        <dbReference type="ARBA" id="ARBA00023299"/>
    </source>
</evidence>
<evidence type="ECO:0000256" key="12">
    <source>
        <dbReference type="ARBA" id="ARBA00048138"/>
    </source>
</evidence>
<dbReference type="OrthoDB" id="9792539at2"/>
<evidence type="ECO:0000256" key="1">
    <source>
        <dbReference type="ARBA" id="ARBA00001946"/>
    </source>
</evidence>
<keyword evidence="8" id="KW-0378">Hydrolase</keyword>
<keyword evidence="16" id="KW-1185">Reference proteome</keyword>